<dbReference type="GO" id="GO:0007162">
    <property type="term" value="P:negative regulation of cell adhesion"/>
    <property type="evidence" value="ECO:0007669"/>
    <property type="project" value="TreeGrafter"/>
</dbReference>
<dbReference type="InterPro" id="IPR031148">
    <property type="entry name" value="Plexin"/>
</dbReference>
<reference evidence="2" key="1">
    <citation type="journal article" date="2023" name="Insect Mol. Biol.">
        <title>Genome sequencing provides insights into the evolution of gene families encoding plant cell wall-degrading enzymes in longhorned beetles.</title>
        <authorList>
            <person name="Shin N.R."/>
            <person name="Okamura Y."/>
            <person name="Kirsch R."/>
            <person name="Pauchet Y."/>
        </authorList>
    </citation>
    <scope>NUCLEOTIDE SEQUENCE</scope>
    <source>
        <strain evidence="2">AMC_N1</strain>
    </source>
</reference>
<dbReference type="Gene3D" id="1.10.506.10">
    <property type="entry name" value="GTPase Activation - p120gap, domain 1"/>
    <property type="match status" value="1"/>
</dbReference>
<dbReference type="EMBL" id="JAPWTK010000038">
    <property type="protein sequence ID" value="KAJ8955491.1"/>
    <property type="molecule type" value="Genomic_DNA"/>
</dbReference>
<dbReference type="GO" id="GO:0030334">
    <property type="term" value="P:regulation of cell migration"/>
    <property type="evidence" value="ECO:0007669"/>
    <property type="project" value="TreeGrafter"/>
</dbReference>
<sequence length="76" mass="8752">MKVFFPGVSDHPILNAPKVRINGPRTNYDTAMLQFEQLINNKHFVLTFIEILESQKSFNIRNKGKRSVLTNGSFNE</sequence>
<proteinExistence type="predicted"/>
<dbReference type="GO" id="GO:0017154">
    <property type="term" value="F:semaphorin receptor activity"/>
    <property type="evidence" value="ECO:0007669"/>
    <property type="project" value="InterPro"/>
</dbReference>
<evidence type="ECO:0000259" key="1">
    <source>
        <dbReference type="Pfam" id="PF08337"/>
    </source>
</evidence>
<gene>
    <name evidence="2" type="ORF">NQ318_003594</name>
</gene>
<dbReference type="GO" id="GO:0097374">
    <property type="term" value="P:sensory neuron axon guidance"/>
    <property type="evidence" value="ECO:0007669"/>
    <property type="project" value="TreeGrafter"/>
</dbReference>
<dbReference type="PANTHER" id="PTHR22625">
    <property type="entry name" value="PLEXIN"/>
    <property type="match status" value="1"/>
</dbReference>
<dbReference type="GO" id="GO:0005886">
    <property type="term" value="C:plasma membrane"/>
    <property type="evidence" value="ECO:0007669"/>
    <property type="project" value="TreeGrafter"/>
</dbReference>
<protein>
    <recommendedName>
        <fullName evidence="1">Plexin cytoplasmic RasGAP domain-containing protein</fullName>
    </recommendedName>
</protein>
<organism evidence="2 3">
    <name type="scientific">Aromia moschata</name>
    <dbReference type="NCBI Taxonomy" id="1265417"/>
    <lineage>
        <taxon>Eukaryota</taxon>
        <taxon>Metazoa</taxon>
        <taxon>Ecdysozoa</taxon>
        <taxon>Arthropoda</taxon>
        <taxon>Hexapoda</taxon>
        <taxon>Insecta</taxon>
        <taxon>Pterygota</taxon>
        <taxon>Neoptera</taxon>
        <taxon>Endopterygota</taxon>
        <taxon>Coleoptera</taxon>
        <taxon>Polyphaga</taxon>
        <taxon>Cucujiformia</taxon>
        <taxon>Chrysomeloidea</taxon>
        <taxon>Cerambycidae</taxon>
        <taxon>Cerambycinae</taxon>
        <taxon>Callichromatini</taxon>
        <taxon>Aromia</taxon>
    </lineage>
</organism>
<dbReference type="InterPro" id="IPR008936">
    <property type="entry name" value="Rho_GTPase_activation_prot"/>
</dbReference>
<keyword evidence="3" id="KW-1185">Reference proteome</keyword>
<dbReference type="Pfam" id="PF08337">
    <property type="entry name" value="Plexin_cytopl"/>
    <property type="match status" value="1"/>
</dbReference>
<dbReference type="GO" id="GO:0008045">
    <property type="term" value="P:motor neuron axon guidance"/>
    <property type="evidence" value="ECO:0007669"/>
    <property type="project" value="TreeGrafter"/>
</dbReference>
<comment type="caution">
    <text evidence="2">The sequence shown here is derived from an EMBL/GenBank/DDBJ whole genome shotgun (WGS) entry which is preliminary data.</text>
</comment>
<evidence type="ECO:0000313" key="2">
    <source>
        <dbReference type="EMBL" id="KAJ8955491.1"/>
    </source>
</evidence>
<feature type="domain" description="Plexin cytoplasmic RasGAP" evidence="1">
    <location>
        <begin position="1"/>
        <end position="66"/>
    </location>
</feature>
<dbReference type="Proteomes" id="UP001162162">
    <property type="component" value="Unassembled WGS sequence"/>
</dbReference>
<dbReference type="GO" id="GO:0050772">
    <property type="term" value="P:positive regulation of axonogenesis"/>
    <property type="evidence" value="ECO:0007669"/>
    <property type="project" value="TreeGrafter"/>
</dbReference>
<dbReference type="InterPro" id="IPR013548">
    <property type="entry name" value="Plexin_cytoplasmic_RasGAP_dom"/>
</dbReference>
<dbReference type="AlphaFoldDB" id="A0AAV8YVG8"/>
<dbReference type="GO" id="GO:0002116">
    <property type="term" value="C:semaphorin receptor complex"/>
    <property type="evidence" value="ECO:0007669"/>
    <property type="project" value="TreeGrafter"/>
</dbReference>
<evidence type="ECO:0000313" key="3">
    <source>
        <dbReference type="Proteomes" id="UP001162162"/>
    </source>
</evidence>
<name>A0AAV8YVG8_9CUCU</name>
<accession>A0AAV8YVG8</accession>
<dbReference type="PANTHER" id="PTHR22625:SF44">
    <property type="entry name" value="PLEXIN-B"/>
    <property type="match status" value="1"/>
</dbReference>
<dbReference type="GO" id="GO:0008360">
    <property type="term" value="P:regulation of cell shape"/>
    <property type="evidence" value="ECO:0007669"/>
    <property type="project" value="TreeGrafter"/>
</dbReference>